<proteinExistence type="predicted"/>
<evidence type="ECO:0000256" key="5">
    <source>
        <dbReference type="ARBA" id="ARBA00023136"/>
    </source>
</evidence>
<feature type="transmembrane region" description="Helical" evidence="6">
    <location>
        <begin position="152"/>
        <end position="174"/>
    </location>
</feature>
<dbReference type="PANTHER" id="PTHR30250">
    <property type="entry name" value="PST FAMILY PREDICTED COLANIC ACID TRANSPORTER"/>
    <property type="match status" value="1"/>
</dbReference>
<gene>
    <name evidence="7" type="ORF">EKG83_00695</name>
</gene>
<dbReference type="AlphaFoldDB" id="A0A5Q0GQG4"/>
<feature type="transmembrane region" description="Helical" evidence="6">
    <location>
        <begin position="180"/>
        <end position="202"/>
    </location>
</feature>
<dbReference type="RefSeq" id="WP_153277817.1">
    <property type="nucleotide sequence ID" value="NZ_CP034550.1"/>
</dbReference>
<dbReference type="OrthoDB" id="5241534at2"/>
<keyword evidence="3 6" id="KW-0812">Transmembrane</keyword>
<feature type="transmembrane region" description="Helical" evidence="6">
    <location>
        <begin position="252"/>
        <end position="276"/>
    </location>
</feature>
<keyword evidence="4 6" id="KW-1133">Transmembrane helix</keyword>
<feature type="transmembrane region" description="Helical" evidence="6">
    <location>
        <begin position="46"/>
        <end position="69"/>
    </location>
</feature>
<keyword evidence="8" id="KW-1185">Reference proteome</keyword>
<evidence type="ECO:0008006" key="9">
    <source>
        <dbReference type="Google" id="ProtNLM"/>
    </source>
</evidence>
<feature type="transmembrane region" description="Helical" evidence="6">
    <location>
        <begin position="333"/>
        <end position="352"/>
    </location>
</feature>
<comment type="subcellular location">
    <subcellularLocation>
        <location evidence="1">Cell membrane</location>
        <topology evidence="1">Multi-pass membrane protein</topology>
    </subcellularLocation>
</comment>
<sequence length="429" mass="43830">MSTSMSARRLISPPVQMVAGLGVFGLAGYLFVALTGHTLATDQANLTVVLYFLVNVIGPGVFAALEQVASRAMSTATASGHSLGPVIRRVARSGAGLVAVVTAVLLLLAPFAVDRTLGGDWALFAEILATPVIIAALSAVRGVLAGTQRFGAYAATLTVEGGVRIALCLLLVALGVGDAWVFGLAYLGSSVVAAVLGLALLPRAHTGEQVAPPPVGRALVTLAVATLLAQLLPNLAPLAVNSRLPLDSAVALVFGQAVVVARIPLMALFPVQTMLLPSLTAAVARGDRGFVARRMRLLFGAVALFGAVYAVLFTLLGPWVLRTFMGAPVDPDASVTLLLALSTVVLVGAFAAQPALVALRRDNVVTLGWALGSAVTLALVVLPGDPPFVAALAQAVGPALTMLVILLGLRTALRGMRAGEPAETPRPTP</sequence>
<feature type="transmembrane region" description="Helical" evidence="6">
    <location>
        <begin position="364"/>
        <end position="382"/>
    </location>
</feature>
<name>A0A5Q0GQG4_SACSY</name>
<feature type="transmembrane region" description="Helical" evidence="6">
    <location>
        <begin position="388"/>
        <end position="409"/>
    </location>
</feature>
<evidence type="ECO:0000313" key="8">
    <source>
        <dbReference type="Proteomes" id="UP000325787"/>
    </source>
</evidence>
<dbReference type="Proteomes" id="UP000325787">
    <property type="component" value="Chromosome"/>
</dbReference>
<dbReference type="PANTHER" id="PTHR30250:SF11">
    <property type="entry name" value="O-ANTIGEN TRANSPORTER-RELATED"/>
    <property type="match status" value="1"/>
</dbReference>
<feature type="transmembrane region" description="Helical" evidence="6">
    <location>
        <begin position="214"/>
        <end position="232"/>
    </location>
</feature>
<evidence type="ECO:0000313" key="7">
    <source>
        <dbReference type="EMBL" id="QFZ16173.1"/>
    </source>
</evidence>
<feature type="transmembrane region" description="Helical" evidence="6">
    <location>
        <begin position="90"/>
        <end position="109"/>
    </location>
</feature>
<evidence type="ECO:0000256" key="3">
    <source>
        <dbReference type="ARBA" id="ARBA00022692"/>
    </source>
</evidence>
<evidence type="ECO:0000256" key="1">
    <source>
        <dbReference type="ARBA" id="ARBA00004651"/>
    </source>
</evidence>
<feature type="transmembrane region" description="Helical" evidence="6">
    <location>
        <begin position="121"/>
        <end position="140"/>
    </location>
</feature>
<protein>
    <recommendedName>
        <fullName evidence="9">Polysaccharide biosynthesis protein</fullName>
    </recommendedName>
</protein>
<organism evidence="7 8">
    <name type="scientific">Saccharothrix syringae</name>
    <name type="common">Nocardiopsis syringae</name>
    <dbReference type="NCBI Taxonomy" id="103733"/>
    <lineage>
        <taxon>Bacteria</taxon>
        <taxon>Bacillati</taxon>
        <taxon>Actinomycetota</taxon>
        <taxon>Actinomycetes</taxon>
        <taxon>Pseudonocardiales</taxon>
        <taxon>Pseudonocardiaceae</taxon>
        <taxon>Saccharothrix</taxon>
    </lineage>
</organism>
<evidence type="ECO:0000256" key="2">
    <source>
        <dbReference type="ARBA" id="ARBA00022475"/>
    </source>
</evidence>
<dbReference type="GO" id="GO:0005886">
    <property type="term" value="C:plasma membrane"/>
    <property type="evidence" value="ECO:0007669"/>
    <property type="project" value="UniProtKB-SubCell"/>
</dbReference>
<accession>A0A5Q0GQG4</accession>
<keyword evidence="2" id="KW-1003">Cell membrane</keyword>
<dbReference type="EMBL" id="CP034550">
    <property type="protein sequence ID" value="QFZ16173.1"/>
    <property type="molecule type" value="Genomic_DNA"/>
</dbReference>
<feature type="transmembrane region" description="Helical" evidence="6">
    <location>
        <begin position="297"/>
        <end position="321"/>
    </location>
</feature>
<keyword evidence="5 6" id="KW-0472">Membrane</keyword>
<reference evidence="8" key="1">
    <citation type="journal article" date="2021" name="Curr. Microbiol.">
        <title>Complete genome of nocamycin-producing strain Saccharothrix syringae NRRL B-16468 reveals the biosynthetic potential for secondary metabolites.</title>
        <authorList>
            <person name="Mo X."/>
            <person name="Yang S."/>
        </authorList>
    </citation>
    <scope>NUCLEOTIDE SEQUENCE [LARGE SCALE GENOMIC DNA]</scope>
    <source>
        <strain evidence="8">ATCC 51364 / DSM 43886 / JCM 6844 / KCTC 9398 / NBRC 14523 / NRRL B-16468 / INA 2240</strain>
    </source>
</reference>
<feature type="transmembrane region" description="Helical" evidence="6">
    <location>
        <begin position="21"/>
        <end position="40"/>
    </location>
</feature>
<dbReference type="InterPro" id="IPR050833">
    <property type="entry name" value="Poly_Biosynth_Transport"/>
</dbReference>
<dbReference type="KEGG" id="ssyi:EKG83_00695"/>
<evidence type="ECO:0000256" key="4">
    <source>
        <dbReference type="ARBA" id="ARBA00022989"/>
    </source>
</evidence>
<evidence type="ECO:0000256" key="6">
    <source>
        <dbReference type="SAM" id="Phobius"/>
    </source>
</evidence>